<protein>
    <submittedName>
        <fullName evidence="1">Uncharacterized protein</fullName>
    </submittedName>
</protein>
<gene>
    <name evidence="1" type="ORF">MTR67_031670</name>
</gene>
<sequence>MYKVCWKDMGDKTILVL</sequence>
<organism evidence="1 2">
    <name type="scientific">Solanum verrucosum</name>
    <dbReference type="NCBI Taxonomy" id="315347"/>
    <lineage>
        <taxon>Eukaryota</taxon>
        <taxon>Viridiplantae</taxon>
        <taxon>Streptophyta</taxon>
        <taxon>Embryophyta</taxon>
        <taxon>Tracheophyta</taxon>
        <taxon>Spermatophyta</taxon>
        <taxon>Magnoliopsida</taxon>
        <taxon>eudicotyledons</taxon>
        <taxon>Gunneridae</taxon>
        <taxon>Pentapetalae</taxon>
        <taxon>asterids</taxon>
        <taxon>lamiids</taxon>
        <taxon>Solanales</taxon>
        <taxon>Solanaceae</taxon>
        <taxon>Solanoideae</taxon>
        <taxon>Solaneae</taxon>
        <taxon>Solanum</taxon>
    </lineage>
</organism>
<dbReference type="Proteomes" id="UP001234989">
    <property type="component" value="Chromosome 7"/>
</dbReference>
<accession>A0AAF0ZGJ0</accession>
<dbReference type="AlphaFoldDB" id="A0AAF0ZGJ0"/>
<proteinExistence type="predicted"/>
<evidence type="ECO:0000313" key="2">
    <source>
        <dbReference type="Proteomes" id="UP001234989"/>
    </source>
</evidence>
<keyword evidence="2" id="KW-1185">Reference proteome</keyword>
<evidence type="ECO:0000313" key="1">
    <source>
        <dbReference type="EMBL" id="WMV38285.1"/>
    </source>
</evidence>
<dbReference type="EMBL" id="CP133618">
    <property type="protein sequence ID" value="WMV38285.1"/>
    <property type="molecule type" value="Genomic_DNA"/>
</dbReference>
<name>A0AAF0ZGJ0_SOLVR</name>
<reference evidence="1" key="1">
    <citation type="submission" date="2023-08" db="EMBL/GenBank/DDBJ databases">
        <title>A de novo genome assembly of Solanum verrucosum Schlechtendal, a Mexican diploid species geographically isolated from the other diploid A-genome species in potato relatives.</title>
        <authorList>
            <person name="Hosaka K."/>
        </authorList>
    </citation>
    <scope>NUCLEOTIDE SEQUENCE</scope>
    <source>
        <tissue evidence="1">Young leaves</tissue>
    </source>
</reference>